<evidence type="ECO:0000313" key="2">
    <source>
        <dbReference type="EMBL" id="CAI8600882.1"/>
    </source>
</evidence>
<sequence length="84" mass="9465">MLLVGYHSTGAYKLYYPETNNLKSLETLWVKESEAWDWNKSQSNAGVVPTPELASEDVLESSEDEFDSEDPEDSEDESEEDSGN</sequence>
<protein>
    <submittedName>
        <fullName evidence="2">Uncharacterized protein</fullName>
    </submittedName>
</protein>
<dbReference type="AlphaFoldDB" id="A0AAV0ZV59"/>
<name>A0AAV0ZV59_VICFA</name>
<keyword evidence="3" id="KW-1185">Reference proteome</keyword>
<feature type="compositionally biased region" description="Acidic residues" evidence="1">
    <location>
        <begin position="54"/>
        <end position="84"/>
    </location>
</feature>
<dbReference type="Proteomes" id="UP001157006">
    <property type="component" value="Chromosome 2"/>
</dbReference>
<feature type="region of interest" description="Disordered" evidence="1">
    <location>
        <begin position="40"/>
        <end position="84"/>
    </location>
</feature>
<accession>A0AAV0ZV59</accession>
<evidence type="ECO:0000313" key="3">
    <source>
        <dbReference type="Proteomes" id="UP001157006"/>
    </source>
</evidence>
<dbReference type="EMBL" id="OX451737">
    <property type="protein sequence ID" value="CAI8600882.1"/>
    <property type="molecule type" value="Genomic_DNA"/>
</dbReference>
<reference evidence="2 3" key="1">
    <citation type="submission" date="2023-01" db="EMBL/GenBank/DDBJ databases">
        <authorList>
            <person name="Kreplak J."/>
        </authorList>
    </citation>
    <scope>NUCLEOTIDE SEQUENCE [LARGE SCALE GENOMIC DNA]</scope>
</reference>
<organism evidence="2 3">
    <name type="scientific">Vicia faba</name>
    <name type="common">Broad bean</name>
    <name type="synonym">Faba vulgaris</name>
    <dbReference type="NCBI Taxonomy" id="3906"/>
    <lineage>
        <taxon>Eukaryota</taxon>
        <taxon>Viridiplantae</taxon>
        <taxon>Streptophyta</taxon>
        <taxon>Embryophyta</taxon>
        <taxon>Tracheophyta</taxon>
        <taxon>Spermatophyta</taxon>
        <taxon>Magnoliopsida</taxon>
        <taxon>eudicotyledons</taxon>
        <taxon>Gunneridae</taxon>
        <taxon>Pentapetalae</taxon>
        <taxon>rosids</taxon>
        <taxon>fabids</taxon>
        <taxon>Fabales</taxon>
        <taxon>Fabaceae</taxon>
        <taxon>Papilionoideae</taxon>
        <taxon>50 kb inversion clade</taxon>
        <taxon>NPAAA clade</taxon>
        <taxon>Hologalegina</taxon>
        <taxon>IRL clade</taxon>
        <taxon>Fabeae</taxon>
        <taxon>Vicia</taxon>
    </lineage>
</organism>
<evidence type="ECO:0000256" key="1">
    <source>
        <dbReference type="SAM" id="MobiDB-lite"/>
    </source>
</evidence>
<proteinExistence type="predicted"/>
<gene>
    <name evidence="2" type="ORF">VFH_II245440</name>
</gene>